<evidence type="ECO:0000259" key="1">
    <source>
        <dbReference type="Pfam" id="PF00849"/>
    </source>
</evidence>
<dbReference type="CDD" id="cd02869">
    <property type="entry name" value="PseudoU_synth_RluA_like"/>
    <property type="match status" value="1"/>
</dbReference>
<dbReference type="SUPFAM" id="SSF55120">
    <property type="entry name" value="Pseudouridine synthase"/>
    <property type="match status" value="1"/>
</dbReference>
<protein>
    <recommendedName>
        <fullName evidence="1">Pseudouridine synthase RsuA/RluA-like domain-containing protein</fullName>
    </recommendedName>
</protein>
<dbReference type="GO" id="GO:0003723">
    <property type="term" value="F:RNA binding"/>
    <property type="evidence" value="ECO:0007669"/>
    <property type="project" value="InterPro"/>
</dbReference>
<organism evidence="2">
    <name type="scientific">marine sediment metagenome</name>
    <dbReference type="NCBI Taxonomy" id="412755"/>
    <lineage>
        <taxon>unclassified sequences</taxon>
        <taxon>metagenomes</taxon>
        <taxon>ecological metagenomes</taxon>
    </lineage>
</organism>
<dbReference type="InterPro" id="IPR050188">
    <property type="entry name" value="RluA_PseudoU_synthase"/>
</dbReference>
<accession>X0ZZ29</accession>
<dbReference type="GO" id="GO:0001522">
    <property type="term" value="P:pseudouridine synthesis"/>
    <property type="evidence" value="ECO:0007669"/>
    <property type="project" value="InterPro"/>
</dbReference>
<feature type="domain" description="Pseudouridine synthase RsuA/RluA-like" evidence="1">
    <location>
        <begin position="92"/>
        <end position="228"/>
    </location>
</feature>
<dbReference type="GO" id="GO:0009982">
    <property type="term" value="F:pseudouridine synthase activity"/>
    <property type="evidence" value="ECO:0007669"/>
    <property type="project" value="InterPro"/>
</dbReference>
<evidence type="ECO:0000313" key="2">
    <source>
        <dbReference type="EMBL" id="GAG65718.1"/>
    </source>
</evidence>
<dbReference type="PANTHER" id="PTHR21600">
    <property type="entry name" value="MITOCHONDRIAL RNA PSEUDOURIDINE SYNTHASE"/>
    <property type="match status" value="1"/>
</dbReference>
<gene>
    <name evidence="2" type="ORF">S01H4_14958</name>
</gene>
<dbReference type="InterPro" id="IPR006145">
    <property type="entry name" value="PsdUridine_synth_RsuA/RluA"/>
</dbReference>
<sequence length="235" mass="26402">MQKLSLTKTVGPNDPATACKFLSEFTALSKIRVKDAMVKGAVWLKKQKGKQHRCRRATAGLKPGDILSIYYDKALLSISPPLSKRISDQGRYSIWVKPAGLMSQGTKYGDHCSLLRQAALYYKSKREVYLIHRLDREAAGLVLLAHDKTAAGRLSRLFQKQQIIKRYTARVLGNLTAALPGHKIDLKLDGKSALTEVAVDYYDQETHTSMVNIVIRTGRKHQIRRHLEMVGHPVI</sequence>
<dbReference type="Pfam" id="PF00849">
    <property type="entry name" value="PseudoU_synth_2"/>
    <property type="match status" value="1"/>
</dbReference>
<reference evidence="2" key="1">
    <citation type="journal article" date="2014" name="Front. Microbiol.">
        <title>High frequency of phylogenetically diverse reductive dehalogenase-homologous genes in deep subseafloor sedimentary metagenomes.</title>
        <authorList>
            <person name="Kawai M."/>
            <person name="Futagami T."/>
            <person name="Toyoda A."/>
            <person name="Takaki Y."/>
            <person name="Nishi S."/>
            <person name="Hori S."/>
            <person name="Arai W."/>
            <person name="Tsubouchi T."/>
            <person name="Morono Y."/>
            <person name="Uchiyama I."/>
            <person name="Ito T."/>
            <person name="Fujiyama A."/>
            <person name="Inagaki F."/>
            <person name="Takami H."/>
        </authorList>
    </citation>
    <scope>NUCLEOTIDE SEQUENCE</scope>
    <source>
        <strain evidence="2">Expedition CK06-06</strain>
    </source>
</reference>
<dbReference type="AlphaFoldDB" id="X0ZZ29"/>
<comment type="caution">
    <text evidence="2">The sequence shown here is derived from an EMBL/GenBank/DDBJ whole genome shotgun (WGS) entry which is preliminary data.</text>
</comment>
<dbReference type="EMBL" id="BART01006557">
    <property type="protein sequence ID" value="GAG65718.1"/>
    <property type="molecule type" value="Genomic_DNA"/>
</dbReference>
<proteinExistence type="predicted"/>
<dbReference type="Gene3D" id="3.30.2350.10">
    <property type="entry name" value="Pseudouridine synthase"/>
    <property type="match status" value="1"/>
</dbReference>
<name>X0ZZ29_9ZZZZ</name>
<dbReference type="InterPro" id="IPR020103">
    <property type="entry name" value="PsdUridine_synth_cat_dom_sf"/>
</dbReference>